<dbReference type="Proteomes" id="UP000184330">
    <property type="component" value="Unassembled WGS sequence"/>
</dbReference>
<dbReference type="EMBL" id="FJOG01000005">
    <property type="protein sequence ID" value="CZR54642.1"/>
    <property type="molecule type" value="Genomic_DNA"/>
</dbReference>
<evidence type="ECO:0000313" key="2">
    <source>
        <dbReference type="EMBL" id="CZR54642.1"/>
    </source>
</evidence>
<dbReference type="AlphaFoldDB" id="A0A1L7WPG6"/>
<protein>
    <submittedName>
        <fullName evidence="2">Uncharacterized protein</fullName>
    </submittedName>
</protein>
<feature type="compositionally biased region" description="Basic and acidic residues" evidence="1">
    <location>
        <begin position="306"/>
        <end position="315"/>
    </location>
</feature>
<name>A0A1L7WPG6_9HELO</name>
<accession>A0A1L7WPG6</accession>
<feature type="compositionally biased region" description="Basic and acidic residues" evidence="1">
    <location>
        <begin position="202"/>
        <end position="213"/>
    </location>
</feature>
<feature type="compositionally biased region" description="Polar residues" evidence="1">
    <location>
        <begin position="159"/>
        <end position="198"/>
    </location>
</feature>
<feature type="region of interest" description="Disordered" evidence="1">
    <location>
        <begin position="265"/>
        <end position="331"/>
    </location>
</feature>
<dbReference type="OrthoDB" id="10514829at2759"/>
<evidence type="ECO:0000256" key="1">
    <source>
        <dbReference type="SAM" id="MobiDB-lite"/>
    </source>
</evidence>
<reference evidence="2 3" key="1">
    <citation type="submission" date="2016-03" db="EMBL/GenBank/DDBJ databases">
        <authorList>
            <person name="Ploux O."/>
        </authorList>
    </citation>
    <scope>NUCLEOTIDE SEQUENCE [LARGE SCALE GENOMIC DNA]</scope>
    <source>
        <strain evidence="2 3">UAMH 11012</strain>
    </source>
</reference>
<organism evidence="2 3">
    <name type="scientific">Phialocephala subalpina</name>
    <dbReference type="NCBI Taxonomy" id="576137"/>
    <lineage>
        <taxon>Eukaryota</taxon>
        <taxon>Fungi</taxon>
        <taxon>Dikarya</taxon>
        <taxon>Ascomycota</taxon>
        <taxon>Pezizomycotina</taxon>
        <taxon>Leotiomycetes</taxon>
        <taxon>Helotiales</taxon>
        <taxon>Mollisiaceae</taxon>
        <taxon>Phialocephala</taxon>
        <taxon>Phialocephala fortinii species complex</taxon>
    </lineage>
</organism>
<evidence type="ECO:0000313" key="3">
    <source>
        <dbReference type="Proteomes" id="UP000184330"/>
    </source>
</evidence>
<feature type="compositionally biased region" description="Polar residues" evidence="1">
    <location>
        <begin position="274"/>
        <end position="305"/>
    </location>
</feature>
<feature type="region of interest" description="Disordered" evidence="1">
    <location>
        <begin position="136"/>
        <end position="243"/>
    </location>
</feature>
<gene>
    <name evidence="2" type="ORF">PAC_04526</name>
</gene>
<sequence length="520" mass="59040">MAPYLSVWPTMERIRSQRKIHRDVFDRIADEIGQLLDNHPELEYMSEDQKQCFWEFHTWIGVFPESLVFPGSLDPLHLLVQQNKSREQAANDIPHEEQDAGQDGRWMDQFYVPVQQSRSWEGARNSMPHPNHGLITQAPERNITPPGLTTFVPQRRGSAVQNREQTSISLELYTTTRQQQDSVGQGQEHASTPINKNTGQHHRQELANHDREQTSTTLEPNARIDTPSPPKDQALPLDPIQAFNSPSKSRIQVIIPLKTASETLQFAPRPMNQAPASSRTKITTSQRHTLSTTPDTSIESYTLDQQNRRERERSSRSFTASSLPPLPAKRARESLSLESEIEIIETNNYRPIYPIIQDYSTLPVTEFIKPEVQAQLAESTRQVKEWQKQILGRYGPDELVRVSKGTKVDSSAVVSLLSDFRMWLYINKKEGVSTFEGARMELYTKDSALVKEWLLKTSLPDFTRTFGGSCQRDRLFLPVSSCCSLATAGVAEDQDEAIRLEENGLQESPELGSYEAAEDV</sequence>
<proteinExistence type="predicted"/>
<keyword evidence="3" id="KW-1185">Reference proteome</keyword>